<dbReference type="EMBL" id="LO017727">
    <property type="protein sequence ID" value="CRH07132.1"/>
    <property type="molecule type" value="Genomic_DNA"/>
</dbReference>
<organism evidence="1">
    <name type="scientific">Magnetococcus massalia (strain MO-1)</name>
    <dbReference type="NCBI Taxonomy" id="451514"/>
    <lineage>
        <taxon>Bacteria</taxon>
        <taxon>Pseudomonadati</taxon>
        <taxon>Pseudomonadota</taxon>
        <taxon>Magnetococcia</taxon>
        <taxon>Magnetococcales</taxon>
        <taxon>Magnetococcaceae</taxon>
        <taxon>Magnetococcus</taxon>
    </lineage>
</organism>
<gene>
    <name evidence="1" type="ORF">MAGMO_2986</name>
</gene>
<evidence type="ECO:0000313" key="1">
    <source>
        <dbReference type="EMBL" id="CRH07132.1"/>
    </source>
</evidence>
<dbReference type="AlphaFoldDB" id="A0A1S7LJI3"/>
<accession>A0A1S7LJI3</accession>
<proteinExistence type="predicted"/>
<name>A0A1S7LJI3_MAGMO</name>
<sequence length="92" mass="10571">MCDCARRCAVSGQIARFQRQLNVYEQSITTADRILTRERTHRLEAFYNGTLEQKPGRCGGYDGRSSLLAGSCGRYHSHWCGRTFYRCLCGIW</sequence>
<protein>
    <submittedName>
        <fullName evidence="1">Uncharacterized protein</fullName>
    </submittedName>
</protein>
<reference evidence="1" key="1">
    <citation type="submission" date="2015-04" db="EMBL/GenBank/DDBJ databases">
        <authorList>
            <person name="Syromyatnikov M.Y."/>
            <person name="Popov V.N."/>
        </authorList>
    </citation>
    <scope>NUCLEOTIDE SEQUENCE</scope>
    <source>
        <strain evidence="1">MO-1</strain>
    </source>
</reference>